<feature type="non-terminal residue" evidence="1">
    <location>
        <position position="95"/>
    </location>
</feature>
<gene>
    <name evidence="1" type="ORF">N1032_25310</name>
</gene>
<organism evidence="1 2">
    <name type="scientific">Herbiconiux daphne</name>
    <dbReference type="NCBI Taxonomy" id="2970914"/>
    <lineage>
        <taxon>Bacteria</taxon>
        <taxon>Bacillati</taxon>
        <taxon>Actinomycetota</taxon>
        <taxon>Actinomycetes</taxon>
        <taxon>Micrococcales</taxon>
        <taxon>Microbacteriaceae</taxon>
        <taxon>Herbiconiux</taxon>
    </lineage>
</organism>
<comment type="caution">
    <text evidence="1">The sequence shown here is derived from an EMBL/GenBank/DDBJ whole genome shotgun (WGS) entry which is preliminary data.</text>
</comment>
<proteinExistence type="predicted"/>
<evidence type="ECO:0000313" key="1">
    <source>
        <dbReference type="EMBL" id="MCS5737050.1"/>
    </source>
</evidence>
<protein>
    <submittedName>
        <fullName evidence="1">Uncharacterized protein</fullName>
    </submittedName>
</protein>
<evidence type="ECO:0000313" key="2">
    <source>
        <dbReference type="Proteomes" id="UP001165586"/>
    </source>
</evidence>
<dbReference type="EMBL" id="JANLCJ010000370">
    <property type="protein sequence ID" value="MCS5737050.1"/>
    <property type="molecule type" value="Genomic_DNA"/>
</dbReference>
<accession>A0ABT2HAQ4</accession>
<keyword evidence="2" id="KW-1185">Reference proteome</keyword>
<name>A0ABT2HAQ4_9MICO</name>
<dbReference type="Proteomes" id="UP001165586">
    <property type="component" value="Unassembled WGS sequence"/>
</dbReference>
<reference evidence="1" key="1">
    <citation type="submission" date="2022-08" db="EMBL/GenBank/DDBJ databases">
        <authorList>
            <person name="Deng Y."/>
            <person name="Han X.-F."/>
            <person name="Zhang Y.-Q."/>
        </authorList>
    </citation>
    <scope>NUCLEOTIDE SEQUENCE</scope>
    <source>
        <strain evidence="1">CPCC 203386</strain>
    </source>
</reference>
<feature type="non-terminal residue" evidence="1">
    <location>
        <position position="1"/>
    </location>
</feature>
<dbReference type="RefSeq" id="WP_259543346.1">
    <property type="nucleotide sequence ID" value="NZ_JANLCJ010000370.1"/>
</dbReference>
<sequence length="95" mass="10391">LYRTNLYTQSTTILISNEDGVFQTIETNIVSSLPFLQTSNDTLIGQYASTVLNGIREVSAIVERAIPVPDPQGYSTIYKGQLNTLTGYVEASSID</sequence>